<dbReference type="Proteomes" id="UP000231179">
    <property type="component" value="Chromosome"/>
</dbReference>
<keyword evidence="3" id="KW-1185">Reference proteome</keyword>
<evidence type="ECO:0000256" key="1">
    <source>
        <dbReference type="SAM" id="SignalP"/>
    </source>
</evidence>
<sequence>MKKLLGLLAATGLVASTGATVVACGDKVDELGKVALTKDKLEDTVKDVKIAAFVDKKTKLEFASDKADKSIVTTQQVTEFTKDVLKTDVKIGLKAETAALTAEVKEVITVKYDGKEIGKINVTIAKDTTNVAPAPAPEQEAGTITAPANLTGKVGDADKTITVEVKGEVGKLTVKSDKEAVATAKIDDKTITIKFVAVGESKITIKSEKKDVKSVEFNVTVEAAAATEGGE</sequence>
<dbReference type="EMBL" id="CP024870">
    <property type="protein sequence ID" value="ATX71465.1"/>
    <property type="molecule type" value="Genomic_DNA"/>
</dbReference>
<proteinExistence type="predicted"/>
<feature type="chain" id="PRO_5012282034" description="Lipoprotein" evidence="1">
    <location>
        <begin position="20"/>
        <end position="231"/>
    </location>
</feature>
<accession>A0A1Y0L363</accession>
<evidence type="ECO:0000313" key="2">
    <source>
        <dbReference type="EMBL" id="ATX71465.1"/>
    </source>
</evidence>
<feature type="signal peptide" evidence="1">
    <location>
        <begin position="1"/>
        <end position="19"/>
    </location>
</feature>
<name>A0A1Y0L363_9MOLU</name>
<keyword evidence="1" id="KW-0732">Signal</keyword>
<dbReference type="NCBIfam" id="NF038029">
    <property type="entry name" value="LP_plasma"/>
    <property type="match status" value="1"/>
</dbReference>
<dbReference type="InterPro" id="IPR054816">
    <property type="entry name" value="Lipoprotein_mollicutes-type_CS"/>
</dbReference>
<dbReference type="RefSeq" id="WP_100254997.1">
    <property type="nucleotide sequence ID" value="NZ_CP015819.1"/>
</dbReference>
<dbReference type="NCBIfam" id="NF045726">
    <property type="entry name" value="XXplasma_LP"/>
    <property type="match status" value="1"/>
</dbReference>
<evidence type="ECO:0000313" key="3">
    <source>
        <dbReference type="Proteomes" id="UP000231179"/>
    </source>
</evidence>
<organism evidence="2 3">
    <name type="scientific">Spiroplasma clarkii</name>
    <dbReference type="NCBI Taxonomy" id="2139"/>
    <lineage>
        <taxon>Bacteria</taxon>
        <taxon>Bacillati</taxon>
        <taxon>Mycoplasmatota</taxon>
        <taxon>Mollicutes</taxon>
        <taxon>Entomoplasmatales</taxon>
        <taxon>Spiroplasmataceae</taxon>
        <taxon>Spiroplasma</taxon>
    </lineage>
</organism>
<evidence type="ECO:0008006" key="4">
    <source>
        <dbReference type="Google" id="ProtNLM"/>
    </source>
</evidence>
<dbReference type="AlphaFoldDB" id="A0A1Y0L363"/>
<reference evidence="2 3" key="1">
    <citation type="submission" date="2017-11" db="EMBL/GenBank/DDBJ databases">
        <title>Complete genome sequence of Spiroplasma clarkii CN-5 (DSM 19994).</title>
        <authorList>
            <person name="Tsai Y.-M."/>
            <person name="Chang A."/>
            <person name="Lo W.-S."/>
            <person name="Kuo C.-H."/>
        </authorList>
    </citation>
    <scope>NUCLEOTIDE SEQUENCE [LARGE SCALE GENOMIC DNA]</scope>
    <source>
        <strain evidence="2 3">CN-5</strain>
    </source>
</reference>
<gene>
    <name evidence="2" type="ORF">SCLAR_v1c11650</name>
</gene>
<dbReference type="PROSITE" id="PS51257">
    <property type="entry name" value="PROKAR_LIPOPROTEIN"/>
    <property type="match status" value="1"/>
</dbReference>
<dbReference type="KEGG" id="scla:SCLARK_001661"/>
<protein>
    <recommendedName>
        <fullName evidence="4">Lipoprotein</fullName>
    </recommendedName>
</protein>